<dbReference type="SUPFAM" id="SSF55729">
    <property type="entry name" value="Acyl-CoA N-acyltransferases (Nat)"/>
    <property type="match status" value="1"/>
</dbReference>
<dbReference type="InterPro" id="IPR031165">
    <property type="entry name" value="GNAT_YJDJ"/>
</dbReference>
<dbReference type="Proteomes" id="UP000184342">
    <property type="component" value="Unassembled WGS sequence"/>
</dbReference>
<evidence type="ECO:0000313" key="4">
    <source>
        <dbReference type="Proteomes" id="UP000184342"/>
    </source>
</evidence>
<dbReference type="STRING" id="1122934.SAMN02745691_00663"/>
<dbReference type="InterPro" id="IPR000182">
    <property type="entry name" value="GNAT_dom"/>
</dbReference>
<dbReference type="PROSITE" id="PS51729">
    <property type="entry name" value="GNAT_YJDJ"/>
    <property type="match status" value="1"/>
</dbReference>
<accession>A0A1M6D419</accession>
<dbReference type="GO" id="GO:0016747">
    <property type="term" value="F:acyltransferase activity, transferring groups other than amino-acyl groups"/>
    <property type="evidence" value="ECO:0007669"/>
    <property type="project" value="InterPro"/>
</dbReference>
<name>A0A1M6D419_9FIRM</name>
<dbReference type="CDD" id="cd04301">
    <property type="entry name" value="NAT_SF"/>
    <property type="match status" value="1"/>
</dbReference>
<dbReference type="InterPro" id="IPR045057">
    <property type="entry name" value="Gcn5-rel_NAT"/>
</dbReference>
<sequence length="103" mass="12169">MVSARMNEIKKGTNKFYMEDDKNEMTAEICFIPEKNCLVVNHTYVDRSLRGKGVGKQLVDKVACYARDERKKIIPVCSYAKKVMTEEEKYRDLIEDQDYDKRY</sequence>
<feature type="domain" description="N-acetyltransferase" evidence="2">
    <location>
        <begin position="8"/>
        <end position="95"/>
    </location>
</feature>
<evidence type="ECO:0000259" key="2">
    <source>
        <dbReference type="PROSITE" id="PS51729"/>
    </source>
</evidence>
<keyword evidence="4" id="KW-1185">Reference proteome</keyword>
<evidence type="ECO:0000259" key="1">
    <source>
        <dbReference type="PROSITE" id="PS51186"/>
    </source>
</evidence>
<reference evidence="3 4" key="1">
    <citation type="submission" date="2016-11" db="EMBL/GenBank/DDBJ databases">
        <authorList>
            <person name="Jaros S."/>
            <person name="Januszkiewicz K."/>
            <person name="Wedrychowicz H."/>
        </authorList>
    </citation>
    <scope>NUCLEOTIDE SEQUENCE [LARGE SCALE GENOMIC DNA]</scope>
    <source>
        <strain evidence="3 4">DSM 15970</strain>
    </source>
</reference>
<dbReference type="PANTHER" id="PTHR31435">
    <property type="entry name" value="PROTEIN NATD1"/>
    <property type="match status" value="1"/>
</dbReference>
<organism evidence="3 4">
    <name type="scientific">Parasporobacterium paucivorans DSM 15970</name>
    <dbReference type="NCBI Taxonomy" id="1122934"/>
    <lineage>
        <taxon>Bacteria</taxon>
        <taxon>Bacillati</taxon>
        <taxon>Bacillota</taxon>
        <taxon>Clostridia</taxon>
        <taxon>Lachnospirales</taxon>
        <taxon>Lachnospiraceae</taxon>
        <taxon>Parasporobacterium</taxon>
    </lineage>
</organism>
<dbReference type="PROSITE" id="PS51186">
    <property type="entry name" value="GNAT"/>
    <property type="match status" value="1"/>
</dbReference>
<feature type="domain" description="N-acetyltransferase" evidence="1">
    <location>
        <begin position="1"/>
        <end position="103"/>
    </location>
</feature>
<proteinExistence type="predicted"/>
<dbReference type="InterPro" id="IPR016181">
    <property type="entry name" value="Acyl_CoA_acyltransferase"/>
</dbReference>
<gene>
    <name evidence="3" type="ORF">SAMN02745691_00663</name>
</gene>
<dbReference type="Pfam" id="PF14542">
    <property type="entry name" value="Acetyltransf_CG"/>
    <property type="match status" value="1"/>
</dbReference>
<protein>
    <submittedName>
        <fullName evidence="3">Uncharacterized protein</fullName>
    </submittedName>
</protein>
<evidence type="ECO:0000313" key="3">
    <source>
        <dbReference type="EMBL" id="SHI68000.1"/>
    </source>
</evidence>
<dbReference type="AlphaFoldDB" id="A0A1M6D419"/>
<dbReference type="Gene3D" id="3.40.630.30">
    <property type="match status" value="1"/>
</dbReference>
<dbReference type="PANTHER" id="PTHR31435:SF10">
    <property type="entry name" value="BSR4717 PROTEIN"/>
    <property type="match status" value="1"/>
</dbReference>
<dbReference type="EMBL" id="FQYT01000005">
    <property type="protein sequence ID" value="SHI68000.1"/>
    <property type="molecule type" value="Genomic_DNA"/>
</dbReference>